<dbReference type="GeneID" id="54459914"/>
<dbReference type="EMBL" id="MU003694">
    <property type="protein sequence ID" value="KAF2814908.1"/>
    <property type="molecule type" value="Genomic_DNA"/>
</dbReference>
<keyword evidence="3" id="KW-1185">Reference proteome</keyword>
<evidence type="ECO:0000313" key="3">
    <source>
        <dbReference type="Proteomes" id="UP000504636"/>
    </source>
</evidence>
<feature type="region of interest" description="Disordered" evidence="1">
    <location>
        <begin position="1"/>
        <end position="180"/>
    </location>
</feature>
<evidence type="ECO:0000313" key="4">
    <source>
        <dbReference type="RefSeq" id="XP_033581872.1"/>
    </source>
</evidence>
<feature type="region of interest" description="Disordered" evidence="1">
    <location>
        <begin position="198"/>
        <end position="274"/>
    </location>
</feature>
<feature type="compositionally biased region" description="Low complexity" evidence="1">
    <location>
        <begin position="252"/>
        <end position="274"/>
    </location>
</feature>
<feature type="non-terminal residue" evidence="2">
    <location>
        <position position="274"/>
    </location>
</feature>
<feature type="compositionally biased region" description="Low complexity" evidence="1">
    <location>
        <begin position="46"/>
        <end position="67"/>
    </location>
</feature>
<feature type="compositionally biased region" description="Polar residues" evidence="1">
    <location>
        <begin position="138"/>
        <end position="151"/>
    </location>
</feature>
<proteinExistence type="predicted"/>
<reference evidence="4" key="3">
    <citation type="submission" date="2025-04" db="UniProtKB">
        <authorList>
            <consortium name="RefSeq"/>
        </authorList>
    </citation>
    <scope>IDENTIFICATION</scope>
    <source>
        <strain evidence="4">CBS 304.34</strain>
    </source>
</reference>
<reference evidence="2 4" key="1">
    <citation type="journal article" date="2020" name="Stud. Mycol.">
        <title>101 Dothideomycetes genomes: a test case for predicting lifestyles and emergence of pathogens.</title>
        <authorList>
            <person name="Haridas S."/>
            <person name="Albert R."/>
            <person name="Binder M."/>
            <person name="Bloem J."/>
            <person name="Labutti K."/>
            <person name="Salamov A."/>
            <person name="Andreopoulos B."/>
            <person name="Baker S."/>
            <person name="Barry K."/>
            <person name="Bills G."/>
            <person name="Bluhm B."/>
            <person name="Cannon C."/>
            <person name="Castanera R."/>
            <person name="Culley D."/>
            <person name="Daum C."/>
            <person name="Ezra D."/>
            <person name="Gonzalez J."/>
            <person name="Henrissat B."/>
            <person name="Kuo A."/>
            <person name="Liang C."/>
            <person name="Lipzen A."/>
            <person name="Lutzoni F."/>
            <person name="Magnuson J."/>
            <person name="Mondo S."/>
            <person name="Nolan M."/>
            <person name="Ohm R."/>
            <person name="Pangilinan J."/>
            <person name="Park H.-J."/>
            <person name="Ramirez L."/>
            <person name="Alfaro M."/>
            <person name="Sun H."/>
            <person name="Tritt A."/>
            <person name="Yoshinaga Y."/>
            <person name="Zwiers L.-H."/>
            <person name="Turgeon B."/>
            <person name="Goodwin S."/>
            <person name="Spatafora J."/>
            <person name="Crous P."/>
            <person name="Grigoriev I."/>
        </authorList>
    </citation>
    <scope>NUCLEOTIDE SEQUENCE</scope>
    <source>
        <strain evidence="2 4">CBS 304.34</strain>
    </source>
</reference>
<protein>
    <submittedName>
        <fullName evidence="2 4">Uncharacterized protein</fullName>
    </submittedName>
</protein>
<dbReference type="RefSeq" id="XP_033581872.1">
    <property type="nucleotide sequence ID" value="XM_033719021.1"/>
</dbReference>
<accession>A0A6A6Z272</accession>
<dbReference type="OrthoDB" id="3600083at2759"/>
<gene>
    <name evidence="2 4" type="ORF">BDZ99DRAFT_458872</name>
</gene>
<dbReference type="AlphaFoldDB" id="A0A6A6Z272"/>
<evidence type="ECO:0000256" key="1">
    <source>
        <dbReference type="SAM" id="MobiDB-lite"/>
    </source>
</evidence>
<dbReference type="Proteomes" id="UP000504636">
    <property type="component" value="Unplaced"/>
</dbReference>
<feature type="compositionally biased region" description="Basic and acidic residues" evidence="1">
    <location>
        <begin position="107"/>
        <end position="125"/>
    </location>
</feature>
<name>A0A6A6Z272_9PEZI</name>
<sequence length="274" mass="28508">MFENQKAPSSPEPRGRSPAASSLASDTDLDGRPRSKIRASFVSVEPSGVSGGLASPGLGSPGLASPGFFSPAKELGAVKGTPDGINSPTAHRRESFSLGQDQADTVLELKKTVSQEKEDRKKSLEIEETIPEQAVESRPSSRPATKIQEPTSPGDMVNLGSIMKGSDFPEPEGIQQKGKAVDLMAALKPVEKVVEPLAPAKEAPVKKAPRKLGPAKVAPVKQVPKAIPEKTIPAVEEAKGPEKVPTEPKDQAAASSSELSPPPAATEAPTEAPA</sequence>
<evidence type="ECO:0000313" key="2">
    <source>
        <dbReference type="EMBL" id="KAF2814908.1"/>
    </source>
</evidence>
<reference evidence="4" key="2">
    <citation type="submission" date="2020-04" db="EMBL/GenBank/DDBJ databases">
        <authorList>
            <consortium name="NCBI Genome Project"/>
        </authorList>
    </citation>
    <scope>NUCLEOTIDE SEQUENCE</scope>
    <source>
        <strain evidence="4">CBS 304.34</strain>
    </source>
</reference>
<organism evidence="2">
    <name type="scientific">Mytilinidion resinicola</name>
    <dbReference type="NCBI Taxonomy" id="574789"/>
    <lineage>
        <taxon>Eukaryota</taxon>
        <taxon>Fungi</taxon>
        <taxon>Dikarya</taxon>
        <taxon>Ascomycota</taxon>
        <taxon>Pezizomycotina</taxon>
        <taxon>Dothideomycetes</taxon>
        <taxon>Pleosporomycetidae</taxon>
        <taxon>Mytilinidiales</taxon>
        <taxon>Mytilinidiaceae</taxon>
        <taxon>Mytilinidion</taxon>
    </lineage>
</organism>
<feature type="compositionally biased region" description="Basic and acidic residues" evidence="1">
    <location>
        <begin position="236"/>
        <end position="250"/>
    </location>
</feature>